<dbReference type="AlphaFoldDB" id="A0AAN8RUW8"/>
<evidence type="ECO:0000313" key="2">
    <source>
        <dbReference type="EMBL" id="KAK6508125.1"/>
    </source>
</evidence>
<dbReference type="SUPFAM" id="SSF50475">
    <property type="entry name" value="FMN-binding split barrel"/>
    <property type="match status" value="1"/>
</dbReference>
<gene>
    <name evidence="2" type="ORF">TWF506_010228</name>
</gene>
<organism evidence="2 3">
    <name type="scientific">Arthrobotrys conoides</name>
    <dbReference type="NCBI Taxonomy" id="74498"/>
    <lineage>
        <taxon>Eukaryota</taxon>
        <taxon>Fungi</taxon>
        <taxon>Dikarya</taxon>
        <taxon>Ascomycota</taxon>
        <taxon>Pezizomycotina</taxon>
        <taxon>Orbiliomycetes</taxon>
        <taxon>Orbiliales</taxon>
        <taxon>Orbiliaceae</taxon>
        <taxon>Arthrobotrys</taxon>
    </lineage>
</organism>
<dbReference type="GO" id="GO:0010181">
    <property type="term" value="F:FMN binding"/>
    <property type="evidence" value="ECO:0007669"/>
    <property type="project" value="InterPro"/>
</dbReference>
<feature type="domain" description="Pyridoxamine 5'-phosphate oxidase Alr4036 family FMN-binding" evidence="1">
    <location>
        <begin position="5"/>
        <end position="131"/>
    </location>
</feature>
<reference evidence="2 3" key="1">
    <citation type="submission" date="2019-10" db="EMBL/GenBank/DDBJ databases">
        <authorList>
            <person name="Palmer J.M."/>
        </authorList>
    </citation>
    <scope>NUCLEOTIDE SEQUENCE [LARGE SCALE GENOMIC DNA]</scope>
    <source>
        <strain evidence="2 3">TWF506</strain>
    </source>
</reference>
<name>A0AAN8RUW8_9PEZI</name>
<dbReference type="Gene3D" id="2.30.110.10">
    <property type="entry name" value="Electron Transport, Fmn-binding Protein, Chain A"/>
    <property type="match status" value="1"/>
</dbReference>
<evidence type="ECO:0000313" key="3">
    <source>
        <dbReference type="Proteomes" id="UP001307849"/>
    </source>
</evidence>
<keyword evidence="3" id="KW-1185">Reference proteome</keyword>
<accession>A0AAN8RUW8</accession>
<dbReference type="InterPro" id="IPR024624">
    <property type="entry name" value="Pyridox_Oxase_Alr4036_FMN-bd"/>
</dbReference>
<comment type="caution">
    <text evidence="2">The sequence shown here is derived from an EMBL/GenBank/DDBJ whole genome shotgun (WGS) entry which is preliminary data.</text>
</comment>
<proteinExistence type="predicted"/>
<dbReference type="EMBL" id="JAVHJM010000008">
    <property type="protein sequence ID" value="KAK6508125.1"/>
    <property type="molecule type" value="Genomic_DNA"/>
</dbReference>
<dbReference type="InterPro" id="IPR012349">
    <property type="entry name" value="Split_barrel_FMN-bd"/>
</dbReference>
<evidence type="ECO:0000259" key="1">
    <source>
        <dbReference type="Pfam" id="PF12766"/>
    </source>
</evidence>
<dbReference type="PANTHER" id="PTHR28243">
    <property type="entry name" value="AGL049CP"/>
    <property type="match status" value="1"/>
</dbReference>
<dbReference type="Pfam" id="PF12766">
    <property type="entry name" value="Pyridox_oxase_2"/>
    <property type="match status" value="1"/>
</dbReference>
<dbReference type="PANTHER" id="PTHR28243:SF1">
    <property type="entry name" value="PYRIDOXAMINE 5'-PHOSPHATE OXIDASE ALR4036 FAMILY FMN-BINDING DOMAIN-CONTAINING PROTEIN"/>
    <property type="match status" value="1"/>
</dbReference>
<protein>
    <recommendedName>
        <fullName evidence="1">Pyridoxamine 5'-phosphate oxidase Alr4036 family FMN-binding domain-containing protein</fullName>
    </recommendedName>
</protein>
<dbReference type="Proteomes" id="UP001307849">
    <property type="component" value="Unassembled WGS sequence"/>
</dbReference>
<sequence>MASITPWKQALNSHVQTLACPTFAFATVAASQAGGIAAPHVRTLVFRGFYAELPVNKYNPVSGNIGFKSDLIAFTTDKRMEKFRDLGGIEGVTSSSLSTATNNAEACFWIPSDQNPMIGKQWRIRGRCFVLPRDLETEDREIQETKKWLVERLSKDGGGNSSEFDFAKEYKAHFGNLSPVLRGSFRNPLPGAPKELGDGGLTPKCPIGDDQLDEEVALSHFRVAVIEPTRVEYLDLEGRTKTIWVLVGSNSEKDEQLENFGKVDGTWREVEVWP</sequence>